<reference evidence="3 4" key="1">
    <citation type="submission" date="2016-10" db="EMBL/GenBank/DDBJ databases">
        <authorList>
            <person name="de Groot N.N."/>
        </authorList>
    </citation>
    <scope>NUCLEOTIDE SEQUENCE [LARGE SCALE GENOMIC DNA]</scope>
    <source>
        <strain evidence="3 4">CGMCC 1.7059</strain>
    </source>
</reference>
<evidence type="ECO:0000313" key="4">
    <source>
        <dbReference type="Proteomes" id="UP000199675"/>
    </source>
</evidence>
<gene>
    <name evidence="2" type="ORF">SAMN04487960_105291</name>
    <name evidence="3" type="ORF">SAMN04487960_11021</name>
</gene>
<dbReference type="OrthoDB" id="9811980at2"/>
<dbReference type="STRING" id="488533.SAMN04487960_105291"/>
<protein>
    <submittedName>
        <fullName evidence="3">Uncharacterized protein</fullName>
    </submittedName>
</protein>
<dbReference type="AlphaFoldDB" id="A0A1H3C5Y6"/>
<feature type="transmembrane region" description="Helical" evidence="1">
    <location>
        <begin position="43"/>
        <end position="67"/>
    </location>
</feature>
<dbReference type="EMBL" id="FNNE01000010">
    <property type="protein sequence ID" value="SDX48909.1"/>
    <property type="molecule type" value="Genomic_DNA"/>
</dbReference>
<keyword evidence="1" id="KW-0472">Membrane</keyword>
<evidence type="ECO:0000313" key="2">
    <source>
        <dbReference type="EMBL" id="SDX01231.1"/>
    </source>
</evidence>
<keyword evidence="1" id="KW-1133">Transmembrane helix</keyword>
<sequence>MKSILMVAFIAGLTVTCGALYLAWQHNPQCEYHCEGVIHWSNLLPLGLSWFAVTFAGLLVVALPLWLAGKRRQ</sequence>
<accession>A0A1H3C5Y6</accession>
<keyword evidence="1" id="KW-0812">Transmembrane</keyword>
<evidence type="ECO:0000256" key="1">
    <source>
        <dbReference type="SAM" id="Phobius"/>
    </source>
</evidence>
<dbReference type="RefSeq" id="WP_139173224.1">
    <property type="nucleotide sequence ID" value="NZ_FNNE01000005.1"/>
</dbReference>
<keyword evidence="4" id="KW-1185">Reference proteome</keyword>
<dbReference type="Proteomes" id="UP000199675">
    <property type="component" value="Unassembled WGS sequence"/>
</dbReference>
<organism evidence="3 4">
    <name type="scientific">Marinobacter mobilis</name>
    <dbReference type="NCBI Taxonomy" id="488533"/>
    <lineage>
        <taxon>Bacteria</taxon>
        <taxon>Pseudomonadati</taxon>
        <taxon>Pseudomonadota</taxon>
        <taxon>Gammaproteobacteria</taxon>
        <taxon>Pseudomonadales</taxon>
        <taxon>Marinobacteraceae</taxon>
        <taxon>Marinobacter</taxon>
    </lineage>
</organism>
<proteinExistence type="predicted"/>
<dbReference type="EMBL" id="FNNE01000005">
    <property type="protein sequence ID" value="SDX01231.1"/>
    <property type="molecule type" value="Genomic_DNA"/>
</dbReference>
<name>A0A1H3C5Y6_9GAMM</name>
<evidence type="ECO:0000313" key="3">
    <source>
        <dbReference type="EMBL" id="SDX48909.1"/>
    </source>
</evidence>